<protein>
    <recommendedName>
        <fullName evidence="2 5">Alpha-galactosidase</fullName>
        <ecNumber evidence="2 5">3.2.1.22</ecNumber>
    </recommendedName>
</protein>
<dbReference type="InterPro" id="IPR050985">
    <property type="entry name" value="Alpha-glycosidase_related"/>
</dbReference>
<dbReference type="InterPro" id="IPR013780">
    <property type="entry name" value="Glyco_hydro_b"/>
</dbReference>
<organism evidence="10 11">
    <name type="scientific">Arcticibacter tournemirensis</name>
    <dbReference type="NCBI Taxonomy" id="699437"/>
    <lineage>
        <taxon>Bacteria</taxon>
        <taxon>Pseudomonadati</taxon>
        <taxon>Bacteroidota</taxon>
        <taxon>Sphingobacteriia</taxon>
        <taxon>Sphingobacteriales</taxon>
        <taxon>Sphingobacteriaceae</taxon>
        <taxon>Arcticibacter</taxon>
    </lineage>
</organism>
<dbReference type="Pfam" id="PF16875">
    <property type="entry name" value="Glyco_hydro_36N"/>
    <property type="match status" value="1"/>
</dbReference>
<dbReference type="InterPro" id="IPR000111">
    <property type="entry name" value="Glyco_hydro_27/36_CS"/>
</dbReference>
<evidence type="ECO:0000256" key="6">
    <source>
        <dbReference type="PIRSR" id="PIRSR005536-1"/>
    </source>
</evidence>
<evidence type="ECO:0000256" key="3">
    <source>
        <dbReference type="ARBA" id="ARBA00022801"/>
    </source>
</evidence>
<dbReference type="PROSITE" id="PS00512">
    <property type="entry name" value="ALPHA_GALACTOSIDASE"/>
    <property type="match status" value="1"/>
</dbReference>
<dbReference type="PANTHER" id="PTHR43053:SF3">
    <property type="entry name" value="ALPHA-GALACTOSIDASE C-RELATED"/>
    <property type="match status" value="1"/>
</dbReference>
<dbReference type="SUPFAM" id="SSF51445">
    <property type="entry name" value="(Trans)glycosidases"/>
    <property type="match status" value="1"/>
</dbReference>
<dbReference type="PANTHER" id="PTHR43053">
    <property type="entry name" value="GLYCOSIDASE FAMILY 31"/>
    <property type="match status" value="1"/>
</dbReference>
<feature type="domain" description="Glycosyl hydrolase family 36 N-terminal" evidence="9">
    <location>
        <begin position="71"/>
        <end position="269"/>
    </location>
</feature>
<feature type="active site" description="Proton donor" evidence="6">
    <location>
        <position position="533"/>
    </location>
</feature>
<dbReference type="RefSeq" id="WP_128769522.1">
    <property type="nucleotide sequence ID" value="NZ_RXOC01000006.1"/>
</dbReference>
<comment type="similarity">
    <text evidence="5">Belongs to the glycosyl hydrolase.</text>
</comment>
<dbReference type="InterPro" id="IPR031704">
    <property type="entry name" value="Glyco_hydro_36_N"/>
</dbReference>
<dbReference type="Gene3D" id="2.60.40.1180">
    <property type="entry name" value="Golgi alpha-mannosidase II"/>
    <property type="match status" value="1"/>
</dbReference>
<comment type="catalytic activity">
    <reaction evidence="1 5">
        <text>Hydrolysis of terminal, non-reducing alpha-D-galactose residues in alpha-D-galactosides, including galactose oligosaccharides, galactomannans and galactolipids.</text>
        <dbReference type="EC" id="3.2.1.22"/>
    </reaction>
</comment>
<dbReference type="Pfam" id="PF02065">
    <property type="entry name" value="Melibiase"/>
    <property type="match status" value="1"/>
</dbReference>
<evidence type="ECO:0000259" key="8">
    <source>
        <dbReference type="Pfam" id="PF16874"/>
    </source>
</evidence>
<evidence type="ECO:0000256" key="4">
    <source>
        <dbReference type="ARBA" id="ARBA00023295"/>
    </source>
</evidence>
<dbReference type="InterPro" id="IPR013785">
    <property type="entry name" value="Aldolase_TIM"/>
</dbReference>
<sequence length="719" mass="82595">MKKYSLLIAFMVASIVLTAQVSNQTKQIVIETKNVTLIYTVNSNQKVYQSYLGKRLLPDSYAPVRPGYHEAYVPSGLDNLFEPAIKLTHADGNPSLELKYAESNSQQESEAVKHTIIRLKDPKYPVEVSLHFKAYMNEDIIKTWTEIRHSESKPVVLSNFASSMLHFDSPSYWLSQFHGVNKAEMKMQESKLTSGIKIIDSKLGTRADMYQSPVFFLSLNKLSDENSGELIAGTLAWTGNFQFAFELDEKNSLRVITGMNPFGSQYQLQPKQSFITPEFIFTYSNTGRGQASRNFHKWARNYGVLDGNKPRLTLLNNWEATFFDFNQSRLDTLINDASNLGVDMFLLDDGWFGNKYPRDNDKAGLGDWQEDKRKLPEGIAHLVKEATAKGVKFGIWLEPEMVNPQSELYEKHPDWILKLPNRDEHYYRTQLVLDMSNPKVQEFVYNLVDGMLTKNPAIAYIKWDCNRMMTNTYSPYLKENQSHVYIEYVRGLYNTFARIRDKYPHLPMMLCSGGGGRTDYGGLKYFQEFWPSDNTDGMERVYIQWGYSYFFPSLAICSHVTTMGTQSLKFRTDVAMMGKLGYDIRVSEFSPAEMEFSRQAIQNYKRLSNVIWQGDLYRLVSPYEEKRAVVMYVDENKSKAVLFAYTLETRMRDVFTVVHLEGLDPKKKYTVKEINLMPGTKSAFYENGRAYPGEYLMNVGINVSSVKALTSAVFEIIAN</sequence>
<feature type="domain" description="Glycosyl hydrolase family 36 C-terminal" evidence="8">
    <location>
        <begin position="628"/>
        <end position="715"/>
    </location>
</feature>
<keyword evidence="7" id="KW-0732">Signal</keyword>
<dbReference type="InterPro" id="IPR002252">
    <property type="entry name" value="Glyco_hydro_36"/>
</dbReference>
<dbReference type="Gene3D" id="3.20.20.70">
    <property type="entry name" value="Aldolase class I"/>
    <property type="match status" value="1"/>
</dbReference>
<dbReference type="PIRSF" id="PIRSF005536">
    <property type="entry name" value="Agal"/>
    <property type="match status" value="1"/>
</dbReference>
<name>A0A4Q0M9D8_9SPHI</name>
<gene>
    <name evidence="10" type="ORF">EKH83_11265</name>
</gene>
<reference evidence="10 11" key="1">
    <citation type="submission" date="2018-12" db="EMBL/GenBank/DDBJ databases">
        <title>The Draft Genome Sequence of the Soil Bacterium Pedobacter tournemirensis R1.</title>
        <authorList>
            <person name="He J."/>
        </authorList>
    </citation>
    <scope>NUCLEOTIDE SEQUENCE [LARGE SCALE GENOMIC DNA]</scope>
    <source>
        <strain evidence="10 11">R1</strain>
    </source>
</reference>
<dbReference type="EMBL" id="RXOC01000006">
    <property type="protein sequence ID" value="RXF69820.1"/>
    <property type="molecule type" value="Genomic_DNA"/>
</dbReference>
<dbReference type="CDD" id="cd14791">
    <property type="entry name" value="GH36"/>
    <property type="match status" value="1"/>
</dbReference>
<dbReference type="InterPro" id="IPR038417">
    <property type="entry name" value="Alpga-gal_N_sf"/>
</dbReference>
<dbReference type="Proteomes" id="UP000290848">
    <property type="component" value="Unassembled WGS sequence"/>
</dbReference>
<dbReference type="GO" id="GO:0016052">
    <property type="term" value="P:carbohydrate catabolic process"/>
    <property type="evidence" value="ECO:0007669"/>
    <property type="project" value="InterPro"/>
</dbReference>
<keyword evidence="4 5" id="KW-0326">Glycosidase</keyword>
<dbReference type="Gene3D" id="2.70.98.60">
    <property type="entry name" value="alpha-galactosidase from lactobacil brevis"/>
    <property type="match status" value="1"/>
</dbReference>
<proteinExistence type="inferred from homology"/>
<evidence type="ECO:0000313" key="10">
    <source>
        <dbReference type="EMBL" id="RXF69820.1"/>
    </source>
</evidence>
<feature type="chain" id="PRO_5020891442" description="Alpha-galactosidase" evidence="7">
    <location>
        <begin position="20"/>
        <end position="719"/>
    </location>
</feature>
<keyword evidence="3 5" id="KW-0378">Hydrolase</keyword>
<feature type="signal peptide" evidence="7">
    <location>
        <begin position="1"/>
        <end position="19"/>
    </location>
</feature>
<dbReference type="InterPro" id="IPR017853">
    <property type="entry name" value="GH"/>
</dbReference>
<accession>A0A4Q0M9D8</accession>
<comment type="caution">
    <text evidence="10">The sequence shown here is derived from an EMBL/GenBank/DDBJ whole genome shotgun (WGS) entry which is preliminary data.</text>
</comment>
<dbReference type="FunFam" id="3.20.20.70:FF:000118">
    <property type="entry name" value="Alpha-galactosidase"/>
    <property type="match status" value="1"/>
</dbReference>
<evidence type="ECO:0000256" key="1">
    <source>
        <dbReference type="ARBA" id="ARBA00001255"/>
    </source>
</evidence>
<evidence type="ECO:0000256" key="5">
    <source>
        <dbReference type="PIRNR" id="PIRNR005536"/>
    </source>
</evidence>
<dbReference type="GO" id="GO:0004557">
    <property type="term" value="F:alpha-galactosidase activity"/>
    <property type="evidence" value="ECO:0007669"/>
    <property type="project" value="UniProtKB-UniRule"/>
</dbReference>
<evidence type="ECO:0000256" key="2">
    <source>
        <dbReference type="ARBA" id="ARBA00012755"/>
    </source>
</evidence>
<dbReference type="PRINTS" id="PR00743">
    <property type="entry name" value="GLHYDRLASE36"/>
</dbReference>
<evidence type="ECO:0000256" key="7">
    <source>
        <dbReference type="SAM" id="SignalP"/>
    </source>
</evidence>
<evidence type="ECO:0000259" key="9">
    <source>
        <dbReference type="Pfam" id="PF16875"/>
    </source>
</evidence>
<evidence type="ECO:0000313" key="11">
    <source>
        <dbReference type="Proteomes" id="UP000290848"/>
    </source>
</evidence>
<feature type="active site" description="Nucleophile" evidence="6">
    <location>
        <position position="464"/>
    </location>
</feature>
<dbReference type="AlphaFoldDB" id="A0A4Q0M9D8"/>
<dbReference type="EC" id="3.2.1.22" evidence="2 5"/>
<dbReference type="InterPro" id="IPR031705">
    <property type="entry name" value="Glyco_hydro_36_C"/>
</dbReference>
<dbReference type="Pfam" id="PF16874">
    <property type="entry name" value="Glyco_hydro_36C"/>
    <property type="match status" value="1"/>
</dbReference>